<dbReference type="Proteomes" id="UP000887579">
    <property type="component" value="Unplaced"/>
</dbReference>
<reference evidence="2" key="1">
    <citation type="submission" date="2022-11" db="UniProtKB">
        <authorList>
            <consortium name="WormBaseParasite"/>
        </authorList>
    </citation>
    <scope>IDENTIFICATION</scope>
</reference>
<protein>
    <submittedName>
        <fullName evidence="2">EGF-like domain-containing protein</fullName>
    </submittedName>
</protein>
<accession>A0AC34FNE0</accession>
<organism evidence="1 2">
    <name type="scientific">Panagrolaimus sp. ES5</name>
    <dbReference type="NCBI Taxonomy" id="591445"/>
    <lineage>
        <taxon>Eukaryota</taxon>
        <taxon>Metazoa</taxon>
        <taxon>Ecdysozoa</taxon>
        <taxon>Nematoda</taxon>
        <taxon>Chromadorea</taxon>
        <taxon>Rhabditida</taxon>
        <taxon>Tylenchina</taxon>
        <taxon>Panagrolaimomorpha</taxon>
        <taxon>Panagrolaimoidea</taxon>
        <taxon>Panagrolaimidae</taxon>
        <taxon>Panagrolaimus</taxon>
    </lineage>
</organism>
<sequence length="411" mass="44537">AGGNNNSICLNFEGGYECQSPCAAGFKASPLDGSCIDIDECELNTADCATGQECINSDGSYECQETCAKGYQPNDSGVCQDIDECVTQPCKAPMTCKNLLGSHACVCPKGFPIINGTCEGLVVDSEHPFKVLDYSSDAQNCPAGYYFEKGKCLDTDECAFDAPCAYKCTNIPGNYQCECPTGYVVGENGICAVLDYSSDAQNCPAGYYFEKGKCLDTDECAFDAPCAYKCTNIPGNYQCECPTGYVVGENGICADIDECAFENACTGSELCFNELGSYSCLAKPCPRKFRFNLDTFQCVPICKNCSSTPINLHLLPVKHGLPAETPLIRLTAHDHDGRVLRKSSFKIKTPTEFFLRPDLTAGGSATVLNKHKLTSGTRHQIAIHSISVSHDRKIKYKTDFLVFVSVSQYPF</sequence>
<evidence type="ECO:0000313" key="1">
    <source>
        <dbReference type="Proteomes" id="UP000887579"/>
    </source>
</evidence>
<name>A0AC34FNE0_9BILA</name>
<evidence type="ECO:0000313" key="2">
    <source>
        <dbReference type="WBParaSite" id="ES5_v2.g18584.t1"/>
    </source>
</evidence>
<proteinExistence type="predicted"/>
<dbReference type="WBParaSite" id="ES5_v2.g18584.t1">
    <property type="protein sequence ID" value="ES5_v2.g18584.t1"/>
    <property type="gene ID" value="ES5_v2.g18584"/>
</dbReference>